<dbReference type="InterPro" id="IPR002076">
    <property type="entry name" value="ELO_fam"/>
</dbReference>
<dbReference type="GO" id="GO:0034626">
    <property type="term" value="P:fatty acid elongation, polyunsaturated fatty acid"/>
    <property type="evidence" value="ECO:0007669"/>
    <property type="project" value="TreeGrafter"/>
</dbReference>
<comment type="catalytic activity">
    <reaction evidence="10">
        <text>a very-long-chain acyl-CoA + malonyl-CoA + H(+) = a very-long-chain 3-oxoacyl-CoA + CO2 + CoA</text>
        <dbReference type="Rhea" id="RHEA:32727"/>
        <dbReference type="ChEBI" id="CHEBI:15378"/>
        <dbReference type="ChEBI" id="CHEBI:16526"/>
        <dbReference type="ChEBI" id="CHEBI:57287"/>
        <dbReference type="ChEBI" id="CHEBI:57384"/>
        <dbReference type="ChEBI" id="CHEBI:90725"/>
        <dbReference type="ChEBI" id="CHEBI:90736"/>
        <dbReference type="EC" id="2.3.1.199"/>
    </reaction>
</comment>
<keyword evidence="12" id="KW-1185">Reference proteome</keyword>
<dbReference type="PANTHER" id="PTHR11157:SF116">
    <property type="entry name" value="ELONGATION OF VERY LONG CHAIN FATTY ACIDS PROTEIN-RELATED"/>
    <property type="match status" value="1"/>
</dbReference>
<proteinExistence type="inferred from homology"/>
<feature type="transmembrane region" description="Helical" evidence="10">
    <location>
        <begin position="172"/>
        <end position="193"/>
    </location>
</feature>
<gene>
    <name evidence="11" type="ORF">ONB1V03_LOCUS11606</name>
</gene>
<dbReference type="GO" id="GO:0019367">
    <property type="term" value="P:fatty acid elongation, saturated fatty acid"/>
    <property type="evidence" value="ECO:0007669"/>
    <property type="project" value="TreeGrafter"/>
</dbReference>
<comment type="similarity">
    <text evidence="10">Belongs to the ELO family.</text>
</comment>
<comment type="subcellular location">
    <subcellularLocation>
        <location evidence="1">Membrane</location>
        <topology evidence="1">Multi-pass membrane protein</topology>
    </subcellularLocation>
</comment>
<dbReference type="GO" id="GO:0009922">
    <property type="term" value="F:fatty acid elongase activity"/>
    <property type="evidence" value="ECO:0007669"/>
    <property type="project" value="UniProtKB-EC"/>
</dbReference>
<keyword evidence="8 10" id="KW-0472">Membrane</keyword>
<evidence type="ECO:0000256" key="1">
    <source>
        <dbReference type="ARBA" id="ARBA00004141"/>
    </source>
</evidence>
<dbReference type="GO" id="GO:0042761">
    <property type="term" value="P:very long-chain fatty acid biosynthetic process"/>
    <property type="evidence" value="ECO:0007669"/>
    <property type="project" value="TreeGrafter"/>
</dbReference>
<feature type="transmembrane region" description="Helical" evidence="10">
    <location>
        <begin position="214"/>
        <end position="233"/>
    </location>
</feature>
<dbReference type="GO" id="GO:0034625">
    <property type="term" value="P:fatty acid elongation, monounsaturated fatty acid"/>
    <property type="evidence" value="ECO:0007669"/>
    <property type="project" value="TreeGrafter"/>
</dbReference>
<evidence type="ECO:0000313" key="12">
    <source>
        <dbReference type="Proteomes" id="UP000728032"/>
    </source>
</evidence>
<dbReference type="AlphaFoldDB" id="A0A7R9M7C1"/>
<name>A0A7R9M7C1_9ACAR</name>
<keyword evidence="6 10" id="KW-1133">Transmembrane helix</keyword>
<evidence type="ECO:0000256" key="6">
    <source>
        <dbReference type="ARBA" id="ARBA00022989"/>
    </source>
</evidence>
<accession>A0A7R9M7C1</accession>
<evidence type="ECO:0000256" key="8">
    <source>
        <dbReference type="ARBA" id="ARBA00023136"/>
    </source>
</evidence>
<keyword evidence="4 10" id="KW-0812">Transmembrane</keyword>
<evidence type="ECO:0000256" key="7">
    <source>
        <dbReference type="ARBA" id="ARBA00023098"/>
    </source>
</evidence>
<evidence type="ECO:0000256" key="10">
    <source>
        <dbReference type="RuleBase" id="RU361115"/>
    </source>
</evidence>
<evidence type="ECO:0000256" key="2">
    <source>
        <dbReference type="ARBA" id="ARBA00022516"/>
    </source>
</evidence>
<evidence type="ECO:0000256" key="3">
    <source>
        <dbReference type="ARBA" id="ARBA00022679"/>
    </source>
</evidence>
<dbReference type="PANTHER" id="PTHR11157">
    <property type="entry name" value="FATTY ACID ACYL TRANSFERASE-RELATED"/>
    <property type="match status" value="1"/>
</dbReference>
<sequence>MKMIERTSSTVHYILHQYWIDFQDPRTKDFFLVDISPFTFAMIMASYVLFVKWIGPNLMKNREPMDLRLVMFVYNTAMVIINTYFFVMVVLHCDYGKRFIDFKYPDRKDNSPRALWELSQGWYYFMSKFLDLFDTVLFVLRKKTSHITFLHLYHHTCVPLFGWLFLKHNAVMPATGLFALINSFIHIIMYSYYALSTLGPNIRPYLWWKRYITLAQLAQFAFGIFYGIIMFFLQTGYPVFWTYFGLTQPFFFFYLFYDFYRNSYSSKTKQN</sequence>
<keyword evidence="3 10" id="KW-0808">Transferase</keyword>
<evidence type="ECO:0000313" key="11">
    <source>
        <dbReference type="EMBL" id="CAD7654961.1"/>
    </source>
</evidence>
<keyword evidence="5 10" id="KW-0276">Fatty acid metabolism</keyword>
<dbReference type="Pfam" id="PF01151">
    <property type="entry name" value="ELO"/>
    <property type="match status" value="1"/>
</dbReference>
<keyword evidence="7 10" id="KW-0443">Lipid metabolism</keyword>
<reference evidence="11" key="1">
    <citation type="submission" date="2020-11" db="EMBL/GenBank/DDBJ databases">
        <authorList>
            <person name="Tran Van P."/>
        </authorList>
    </citation>
    <scope>NUCLEOTIDE SEQUENCE</scope>
</reference>
<dbReference type="GO" id="GO:0030148">
    <property type="term" value="P:sphingolipid biosynthetic process"/>
    <property type="evidence" value="ECO:0007669"/>
    <property type="project" value="TreeGrafter"/>
</dbReference>
<evidence type="ECO:0000256" key="4">
    <source>
        <dbReference type="ARBA" id="ARBA00022692"/>
    </source>
</evidence>
<dbReference type="OrthoDB" id="434092at2759"/>
<evidence type="ECO:0000256" key="9">
    <source>
        <dbReference type="ARBA" id="ARBA00023160"/>
    </source>
</evidence>
<dbReference type="EMBL" id="CAJPVJ010008786">
    <property type="protein sequence ID" value="CAG2172148.1"/>
    <property type="molecule type" value="Genomic_DNA"/>
</dbReference>
<feature type="transmembrane region" description="Helical" evidence="10">
    <location>
        <begin position="239"/>
        <end position="260"/>
    </location>
</feature>
<dbReference type="GO" id="GO:0005789">
    <property type="term" value="C:endoplasmic reticulum membrane"/>
    <property type="evidence" value="ECO:0007669"/>
    <property type="project" value="TreeGrafter"/>
</dbReference>
<organism evidence="11">
    <name type="scientific">Oppiella nova</name>
    <dbReference type="NCBI Taxonomy" id="334625"/>
    <lineage>
        <taxon>Eukaryota</taxon>
        <taxon>Metazoa</taxon>
        <taxon>Ecdysozoa</taxon>
        <taxon>Arthropoda</taxon>
        <taxon>Chelicerata</taxon>
        <taxon>Arachnida</taxon>
        <taxon>Acari</taxon>
        <taxon>Acariformes</taxon>
        <taxon>Sarcoptiformes</taxon>
        <taxon>Oribatida</taxon>
        <taxon>Brachypylina</taxon>
        <taxon>Oppioidea</taxon>
        <taxon>Oppiidae</taxon>
        <taxon>Oppiella</taxon>
    </lineage>
</organism>
<keyword evidence="2 10" id="KW-0444">Lipid biosynthesis</keyword>
<evidence type="ECO:0000256" key="5">
    <source>
        <dbReference type="ARBA" id="ARBA00022832"/>
    </source>
</evidence>
<feature type="transmembrane region" description="Helical" evidence="10">
    <location>
        <begin position="67"/>
        <end position="91"/>
    </location>
</feature>
<dbReference type="EC" id="2.3.1.199" evidence="10"/>
<protein>
    <recommendedName>
        <fullName evidence="10">Elongation of very long chain fatty acids protein</fullName>
        <ecNumber evidence="10">2.3.1.199</ecNumber>
    </recommendedName>
    <alternativeName>
        <fullName evidence="10">Very-long-chain 3-oxoacyl-CoA synthase</fullName>
    </alternativeName>
</protein>
<keyword evidence="9 10" id="KW-0275">Fatty acid biosynthesis</keyword>
<feature type="transmembrane region" description="Helical" evidence="10">
    <location>
        <begin position="35"/>
        <end position="55"/>
    </location>
</feature>
<dbReference type="EMBL" id="OC923611">
    <property type="protein sequence ID" value="CAD7654961.1"/>
    <property type="molecule type" value="Genomic_DNA"/>
</dbReference>
<feature type="transmembrane region" description="Helical" evidence="10">
    <location>
        <begin position="147"/>
        <end position="166"/>
    </location>
</feature>
<dbReference type="Proteomes" id="UP000728032">
    <property type="component" value="Unassembled WGS sequence"/>
</dbReference>